<dbReference type="EMBL" id="WIUZ02000020">
    <property type="protein sequence ID" value="KAF9779238.1"/>
    <property type="molecule type" value="Genomic_DNA"/>
</dbReference>
<dbReference type="CDD" id="cd00519">
    <property type="entry name" value="Lipase_3"/>
    <property type="match status" value="1"/>
</dbReference>
<evidence type="ECO:0000313" key="8">
    <source>
        <dbReference type="Proteomes" id="UP000736335"/>
    </source>
</evidence>
<keyword evidence="7" id="KW-0378">Hydrolase</keyword>
<dbReference type="PANTHER" id="PTHR45856">
    <property type="entry name" value="ALPHA/BETA-HYDROLASES SUPERFAMILY PROTEIN"/>
    <property type="match status" value="1"/>
</dbReference>
<dbReference type="InterPro" id="IPR002921">
    <property type="entry name" value="Fungal_lipase-type"/>
</dbReference>
<sequence length="299" mass="32060">MRLLPLFLSLLAVFNASAAPSNQAFKKRQIQTLSVGTIATFKPYSFYAASAYCNPSDLAKWTCGTNCNSNSGFQPVASGGDGVVVQYWYVGYDPSLNTVIVGHQGTAPSKIIPLLTDLDAVLVDLDPSLFPGVSSDVKVHAGFREAHSLAANDVLAAVHTAIDEFGTDTITTVGHSLGAAISLLDAIYLKLQFPGSTVRFYGYGLPRVGNPEFANLADSELNFLARITNRKDPVPTVPIELMGYRHPSGEDHIEDDSSWKACPGQDNPNKQCIDGEVPFPLLGNINDHSGPYDGVILKC</sequence>
<gene>
    <name evidence="7" type="ORF">BJ322DRAFT_1113586</name>
</gene>
<dbReference type="SUPFAM" id="SSF53474">
    <property type="entry name" value="alpha/beta-Hydrolases"/>
    <property type="match status" value="1"/>
</dbReference>
<feature type="domain" description="Fungal lipase-type" evidence="6">
    <location>
        <begin position="104"/>
        <end position="240"/>
    </location>
</feature>
<reference evidence="7" key="1">
    <citation type="journal article" date="2020" name="Nat. Commun.">
        <title>Large-scale genome sequencing of mycorrhizal fungi provides insights into the early evolution of symbiotic traits.</title>
        <authorList>
            <person name="Miyauchi S."/>
            <person name="Kiss E."/>
            <person name="Kuo A."/>
            <person name="Drula E."/>
            <person name="Kohler A."/>
            <person name="Sanchez-Garcia M."/>
            <person name="Morin E."/>
            <person name="Andreopoulos B."/>
            <person name="Barry K.W."/>
            <person name="Bonito G."/>
            <person name="Buee M."/>
            <person name="Carver A."/>
            <person name="Chen C."/>
            <person name="Cichocki N."/>
            <person name="Clum A."/>
            <person name="Culley D."/>
            <person name="Crous P.W."/>
            <person name="Fauchery L."/>
            <person name="Girlanda M."/>
            <person name="Hayes R.D."/>
            <person name="Keri Z."/>
            <person name="LaButti K."/>
            <person name="Lipzen A."/>
            <person name="Lombard V."/>
            <person name="Magnuson J."/>
            <person name="Maillard F."/>
            <person name="Murat C."/>
            <person name="Nolan M."/>
            <person name="Ohm R.A."/>
            <person name="Pangilinan J."/>
            <person name="Pereira M.F."/>
            <person name="Perotto S."/>
            <person name="Peter M."/>
            <person name="Pfister S."/>
            <person name="Riley R."/>
            <person name="Sitrit Y."/>
            <person name="Stielow J.B."/>
            <person name="Szollosi G."/>
            <person name="Zifcakova L."/>
            <person name="Stursova M."/>
            <person name="Spatafora J.W."/>
            <person name="Tedersoo L."/>
            <person name="Vaario L.M."/>
            <person name="Yamada A."/>
            <person name="Yan M."/>
            <person name="Wang P."/>
            <person name="Xu J."/>
            <person name="Bruns T."/>
            <person name="Baldrian P."/>
            <person name="Vilgalys R."/>
            <person name="Dunand C."/>
            <person name="Henrissat B."/>
            <person name="Grigoriev I.V."/>
            <person name="Hibbett D."/>
            <person name="Nagy L.G."/>
            <person name="Martin F.M."/>
        </authorList>
    </citation>
    <scope>NUCLEOTIDE SEQUENCE</scope>
    <source>
        <strain evidence="7">UH-Tt-Lm1</strain>
    </source>
</reference>
<dbReference type="Pfam" id="PF01764">
    <property type="entry name" value="Lipase_3"/>
    <property type="match status" value="1"/>
</dbReference>
<protein>
    <submittedName>
        <fullName evidence="7">Alpha/Beta hydrolase protein</fullName>
    </submittedName>
</protein>
<dbReference type="GO" id="GO:0016787">
    <property type="term" value="F:hydrolase activity"/>
    <property type="evidence" value="ECO:0007669"/>
    <property type="project" value="UniProtKB-KW"/>
</dbReference>
<evidence type="ECO:0000256" key="3">
    <source>
        <dbReference type="ARBA" id="ARBA00047591"/>
    </source>
</evidence>
<comment type="caution">
    <text evidence="7">The sequence shown here is derived from an EMBL/GenBank/DDBJ whole genome shotgun (WGS) entry which is preliminary data.</text>
</comment>
<evidence type="ECO:0000259" key="6">
    <source>
        <dbReference type="Pfam" id="PF01764"/>
    </source>
</evidence>
<comment type="catalytic activity">
    <reaction evidence="4">
        <text>a monoacylglycerol + H2O = glycerol + a fatty acid + H(+)</text>
        <dbReference type="Rhea" id="RHEA:15245"/>
        <dbReference type="ChEBI" id="CHEBI:15377"/>
        <dbReference type="ChEBI" id="CHEBI:15378"/>
        <dbReference type="ChEBI" id="CHEBI:17408"/>
        <dbReference type="ChEBI" id="CHEBI:17754"/>
        <dbReference type="ChEBI" id="CHEBI:28868"/>
    </reaction>
</comment>
<dbReference type="Gene3D" id="3.40.50.1820">
    <property type="entry name" value="alpha/beta hydrolase"/>
    <property type="match status" value="1"/>
</dbReference>
<comment type="similarity">
    <text evidence="2">Belongs to the AB hydrolase superfamily. Lipase family. Class 3 subfamily.</text>
</comment>
<keyword evidence="8" id="KW-1185">Reference proteome</keyword>
<proteinExistence type="inferred from homology"/>
<feature type="signal peptide" evidence="5">
    <location>
        <begin position="1"/>
        <end position="18"/>
    </location>
</feature>
<accession>A0A9P6H4C5</accession>
<organism evidence="7 8">
    <name type="scientific">Thelephora terrestris</name>
    <dbReference type="NCBI Taxonomy" id="56493"/>
    <lineage>
        <taxon>Eukaryota</taxon>
        <taxon>Fungi</taxon>
        <taxon>Dikarya</taxon>
        <taxon>Basidiomycota</taxon>
        <taxon>Agaricomycotina</taxon>
        <taxon>Agaricomycetes</taxon>
        <taxon>Thelephorales</taxon>
        <taxon>Thelephoraceae</taxon>
        <taxon>Thelephora</taxon>
    </lineage>
</organism>
<dbReference type="Proteomes" id="UP000736335">
    <property type="component" value="Unassembled WGS sequence"/>
</dbReference>
<dbReference type="GO" id="GO:0006629">
    <property type="term" value="P:lipid metabolic process"/>
    <property type="evidence" value="ECO:0007669"/>
    <property type="project" value="InterPro"/>
</dbReference>
<evidence type="ECO:0000256" key="4">
    <source>
        <dbReference type="ARBA" id="ARBA00048461"/>
    </source>
</evidence>
<evidence type="ECO:0000256" key="1">
    <source>
        <dbReference type="ARBA" id="ARBA00023157"/>
    </source>
</evidence>
<evidence type="ECO:0000256" key="2">
    <source>
        <dbReference type="ARBA" id="ARBA00043996"/>
    </source>
</evidence>
<dbReference type="InterPro" id="IPR029058">
    <property type="entry name" value="AB_hydrolase_fold"/>
</dbReference>
<comment type="catalytic activity">
    <reaction evidence="3">
        <text>a diacylglycerol + H2O = a monoacylglycerol + a fatty acid + H(+)</text>
        <dbReference type="Rhea" id="RHEA:32731"/>
        <dbReference type="ChEBI" id="CHEBI:15377"/>
        <dbReference type="ChEBI" id="CHEBI:15378"/>
        <dbReference type="ChEBI" id="CHEBI:17408"/>
        <dbReference type="ChEBI" id="CHEBI:18035"/>
        <dbReference type="ChEBI" id="CHEBI:28868"/>
    </reaction>
</comment>
<evidence type="ECO:0000256" key="5">
    <source>
        <dbReference type="SAM" id="SignalP"/>
    </source>
</evidence>
<keyword evidence="5" id="KW-0732">Signal</keyword>
<name>A0A9P6H4C5_9AGAM</name>
<dbReference type="PANTHER" id="PTHR45856:SF25">
    <property type="entry name" value="FUNGAL LIPASE-LIKE DOMAIN-CONTAINING PROTEIN"/>
    <property type="match status" value="1"/>
</dbReference>
<evidence type="ECO:0000313" key="7">
    <source>
        <dbReference type="EMBL" id="KAF9779238.1"/>
    </source>
</evidence>
<reference evidence="7" key="2">
    <citation type="submission" date="2020-11" db="EMBL/GenBank/DDBJ databases">
        <authorList>
            <consortium name="DOE Joint Genome Institute"/>
            <person name="Kuo A."/>
            <person name="Miyauchi S."/>
            <person name="Kiss E."/>
            <person name="Drula E."/>
            <person name="Kohler A."/>
            <person name="Sanchez-Garcia M."/>
            <person name="Andreopoulos B."/>
            <person name="Barry K.W."/>
            <person name="Bonito G."/>
            <person name="Buee M."/>
            <person name="Carver A."/>
            <person name="Chen C."/>
            <person name="Cichocki N."/>
            <person name="Clum A."/>
            <person name="Culley D."/>
            <person name="Crous P.W."/>
            <person name="Fauchery L."/>
            <person name="Girlanda M."/>
            <person name="Hayes R."/>
            <person name="Keri Z."/>
            <person name="Labutti K."/>
            <person name="Lipzen A."/>
            <person name="Lombard V."/>
            <person name="Magnuson J."/>
            <person name="Maillard F."/>
            <person name="Morin E."/>
            <person name="Murat C."/>
            <person name="Nolan M."/>
            <person name="Ohm R."/>
            <person name="Pangilinan J."/>
            <person name="Pereira M."/>
            <person name="Perotto S."/>
            <person name="Peter M."/>
            <person name="Riley R."/>
            <person name="Sitrit Y."/>
            <person name="Stielow B."/>
            <person name="Szollosi G."/>
            <person name="Zifcakova L."/>
            <person name="Stursova M."/>
            <person name="Spatafora J.W."/>
            <person name="Tedersoo L."/>
            <person name="Vaario L.-M."/>
            <person name="Yamada A."/>
            <person name="Yan M."/>
            <person name="Wang P."/>
            <person name="Xu J."/>
            <person name="Bruns T."/>
            <person name="Baldrian P."/>
            <person name="Vilgalys R."/>
            <person name="Henrissat B."/>
            <person name="Grigoriev I.V."/>
            <person name="Hibbett D."/>
            <person name="Nagy L.G."/>
            <person name="Martin F.M."/>
        </authorList>
    </citation>
    <scope>NUCLEOTIDE SEQUENCE</scope>
    <source>
        <strain evidence="7">UH-Tt-Lm1</strain>
    </source>
</reference>
<keyword evidence="1" id="KW-1015">Disulfide bond</keyword>
<feature type="chain" id="PRO_5040388402" evidence="5">
    <location>
        <begin position="19"/>
        <end position="299"/>
    </location>
</feature>
<dbReference type="AlphaFoldDB" id="A0A9P6H4C5"/>
<dbReference type="InterPro" id="IPR051218">
    <property type="entry name" value="Sec_MonoDiacylglyc_Lipase"/>
</dbReference>
<dbReference type="OrthoDB" id="426718at2759"/>